<evidence type="ECO:0000256" key="4">
    <source>
        <dbReference type="SAM" id="Phobius"/>
    </source>
</evidence>
<reference evidence="5" key="1">
    <citation type="submission" date="2016-10" db="EMBL/GenBank/DDBJ databases">
        <authorList>
            <person name="de Groot N.N."/>
        </authorList>
    </citation>
    <scope>NUCLEOTIDE SEQUENCE</scope>
</reference>
<evidence type="ECO:0000313" key="5">
    <source>
        <dbReference type="EMBL" id="SFV70016.1"/>
    </source>
</evidence>
<keyword evidence="4" id="KW-0812">Transmembrane</keyword>
<comment type="subcellular location">
    <subcellularLocation>
        <location evidence="1">Cell envelope</location>
    </subcellularLocation>
</comment>
<evidence type="ECO:0000256" key="3">
    <source>
        <dbReference type="SAM" id="Coils"/>
    </source>
</evidence>
<gene>
    <name evidence="5" type="ORF">MNB_SM-4-603</name>
</gene>
<proteinExistence type="predicted"/>
<organism evidence="5">
    <name type="scientific">hydrothermal vent metagenome</name>
    <dbReference type="NCBI Taxonomy" id="652676"/>
    <lineage>
        <taxon>unclassified sequences</taxon>
        <taxon>metagenomes</taxon>
        <taxon>ecological metagenomes</taxon>
    </lineage>
</organism>
<dbReference type="GO" id="GO:0030313">
    <property type="term" value="C:cell envelope"/>
    <property type="evidence" value="ECO:0007669"/>
    <property type="project" value="UniProtKB-SubCell"/>
</dbReference>
<feature type="transmembrane region" description="Helical" evidence="4">
    <location>
        <begin position="20"/>
        <end position="38"/>
    </location>
</feature>
<keyword evidence="2 3" id="KW-0175">Coiled coil</keyword>
<dbReference type="EMBL" id="FPHF01000119">
    <property type="protein sequence ID" value="SFV70016.1"/>
    <property type="molecule type" value="Genomic_DNA"/>
</dbReference>
<dbReference type="Gene3D" id="2.40.50.100">
    <property type="match status" value="1"/>
</dbReference>
<evidence type="ECO:0000256" key="1">
    <source>
        <dbReference type="ARBA" id="ARBA00004196"/>
    </source>
</evidence>
<dbReference type="AlphaFoldDB" id="A0A1W1CW18"/>
<keyword evidence="4" id="KW-1133">Transmembrane helix</keyword>
<evidence type="ECO:0000256" key="2">
    <source>
        <dbReference type="ARBA" id="ARBA00023054"/>
    </source>
</evidence>
<accession>A0A1W1CW18</accession>
<protein>
    <submittedName>
        <fullName evidence="5">RND efflux membrane fusion protein</fullName>
    </submittedName>
</protein>
<feature type="coiled-coil region" evidence="3">
    <location>
        <begin position="103"/>
        <end position="162"/>
    </location>
</feature>
<dbReference type="InterPro" id="IPR050465">
    <property type="entry name" value="UPF0194_transport"/>
</dbReference>
<keyword evidence="4" id="KW-0472">Membrane</keyword>
<dbReference type="PANTHER" id="PTHR32347:SF23">
    <property type="entry name" value="BLL5650 PROTEIN"/>
    <property type="match status" value="1"/>
</dbReference>
<name>A0A1W1CW18_9ZZZZ</name>
<dbReference type="PANTHER" id="PTHR32347">
    <property type="entry name" value="EFFLUX SYSTEM COMPONENT YKNX-RELATED"/>
    <property type="match status" value="1"/>
</dbReference>
<sequence>MEHFKSLELVQQHPIVKKFGLITVVIFTVFILLLFLPWQQTVYGTGTLTALNPMQRDYQISATINGFIEKFYVKENQKVKKGDRLFKMVDLDSQYQSSLYSIKEKSVRKYDNEILKLQNLKENLQSIKKISTITLEIYDKKIIQIQNTLQALQEQKIAIKRDLELKYSLYLQTKANYKKIDADKKNNINELAITLQKKENFQNENSVKINAFKNDILLTKNSIETIGQNIKINSINISRYEKREIVAKTDGYIVRIYQNDKNRLTKKGEKILYFSPIVTKKSIRLKISDFHMPLMKVGLRTRIIFYGWPALQISGWPKIRHGTYPGIVAAIERSTYETGSYYAIITEDTNRSKWPSNEHLKIGTQASVWVRLATVSIWYEIWRLMFALPPNMTLEKLNEK</sequence>